<dbReference type="Gene3D" id="3.40.50.10170">
    <property type="match status" value="1"/>
</dbReference>
<dbReference type="SUPFAM" id="SSF82549">
    <property type="entry name" value="DAK1/DegV-like"/>
    <property type="match status" value="1"/>
</dbReference>
<evidence type="ECO:0000313" key="2">
    <source>
        <dbReference type="EMBL" id="AII09843.1"/>
    </source>
</evidence>
<sequence>MPVVVVTDSSASILPELVEQYGIQVVPLHVLSGGQDFREGIDELPEDLAGVTTSGASPSELSEAYAAALELSEGAGVLAVHISRQLSGTWEAGRQAAQEFDGRVRIVDSQSAGMGLGYPVLEAARAAKDGADLETAYRRAVDVASRGRCLIVVDRLDQLRRGGRIGTAAALLGTALAMKPVLHLVDGRLVLKEKTRTSTKAMARMVDAAVELAGLDRTAVAVHHMHARQRAEAVAQHLKDRIPQVSDLVVTDFSSVIGAHVGAGAIGIVLCPEPALHHEDHDSSTTSH</sequence>
<name>A0A076EWV7_RHOOP</name>
<dbReference type="GO" id="GO:0008289">
    <property type="term" value="F:lipid binding"/>
    <property type="evidence" value="ECO:0007669"/>
    <property type="project" value="UniProtKB-KW"/>
</dbReference>
<dbReference type="Gene3D" id="3.30.1180.10">
    <property type="match status" value="1"/>
</dbReference>
<accession>A0A076EWV7</accession>
<dbReference type="RefSeq" id="WP_037226367.1">
    <property type="nucleotide sequence ID" value="NZ_CP008947.1"/>
</dbReference>
<dbReference type="InterPro" id="IPR050270">
    <property type="entry name" value="DegV_domain_contain"/>
</dbReference>
<evidence type="ECO:0008006" key="4">
    <source>
        <dbReference type="Google" id="ProtNLM"/>
    </source>
</evidence>
<dbReference type="eggNOG" id="COG1307">
    <property type="taxonomic scope" value="Bacteria"/>
</dbReference>
<dbReference type="Pfam" id="PF02645">
    <property type="entry name" value="DegV"/>
    <property type="match status" value="1"/>
</dbReference>
<dbReference type="PANTHER" id="PTHR33434:SF2">
    <property type="entry name" value="FATTY ACID-BINDING PROTEIN TM_1468"/>
    <property type="match status" value="1"/>
</dbReference>
<evidence type="ECO:0000313" key="3">
    <source>
        <dbReference type="Proteomes" id="UP000028488"/>
    </source>
</evidence>
<dbReference type="InterPro" id="IPR043168">
    <property type="entry name" value="DegV_C"/>
</dbReference>
<proteinExistence type="predicted"/>
<dbReference type="Proteomes" id="UP000028488">
    <property type="component" value="Chromosome"/>
</dbReference>
<keyword evidence="1" id="KW-0446">Lipid-binding</keyword>
<dbReference type="PROSITE" id="PS51482">
    <property type="entry name" value="DEGV"/>
    <property type="match status" value="1"/>
</dbReference>
<protein>
    <recommendedName>
        <fullName evidence="4">DegV family protein</fullName>
    </recommendedName>
</protein>
<dbReference type="PANTHER" id="PTHR33434">
    <property type="entry name" value="DEGV DOMAIN-CONTAINING PROTEIN DR_1986-RELATED"/>
    <property type="match status" value="1"/>
</dbReference>
<organism evidence="2 3">
    <name type="scientific">Rhodococcus opacus</name>
    <name type="common">Nocardia opaca</name>
    <dbReference type="NCBI Taxonomy" id="37919"/>
    <lineage>
        <taxon>Bacteria</taxon>
        <taxon>Bacillati</taxon>
        <taxon>Actinomycetota</taxon>
        <taxon>Actinomycetes</taxon>
        <taxon>Mycobacteriales</taxon>
        <taxon>Nocardiaceae</taxon>
        <taxon>Rhodococcus</taxon>
    </lineage>
</organism>
<dbReference type="InterPro" id="IPR003797">
    <property type="entry name" value="DegV"/>
</dbReference>
<dbReference type="NCBIfam" id="TIGR00762">
    <property type="entry name" value="DegV"/>
    <property type="match status" value="1"/>
</dbReference>
<reference evidence="2 3" key="1">
    <citation type="submission" date="2014-07" db="EMBL/GenBank/DDBJ databases">
        <title>Genome Sequence of Rhodococcus opacus Strain R7, a Biodegrader of Mono- and Polycyclic Aromatic Hydrocarbons.</title>
        <authorList>
            <person name="Di Gennaro P."/>
            <person name="Zampolli J."/>
            <person name="Presti I."/>
            <person name="Cappelletti M."/>
            <person name="D'Ursi P."/>
            <person name="Orro A."/>
            <person name="Mezzelani A."/>
            <person name="Milanesi L."/>
        </authorList>
    </citation>
    <scope>NUCLEOTIDE SEQUENCE [LARGE SCALE GENOMIC DNA]</scope>
    <source>
        <strain evidence="2 3">R7</strain>
    </source>
</reference>
<dbReference type="EMBL" id="CP008947">
    <property type="protein sequence ID" value="AII09843.1"/>
    <property type="molecule type" value="Genomic_DNA"/>
</dbReference>
<dbReference type="AlphaFoldDB" id="A0A076EWV7"/>
<evidence type="ECO:0000256" key="1">
    <source>
        <dbReference type="ARBA" id="ARBA00023121"/>
    </source>
</evidence>
<gene>
    <name evidence="2" type="ORF">EP51_36465</name>
</gene>